<proteinExistence type="predicted"/>
<dbReference type="InterPro" id="IPR036397">
    <property type="entry name" value="RNaseH_sf"/>
</dbReference>
<feature type="region of interest" description="Disordered" evidence="1">
    <location>
        <begin position="589"/>
        <end position="610"/>
    </location>
</feature>
<evidence type="ECO:0000313" key="4">
    <source>
        <dbReference type="Proteomes" id="UP000094527"/>
    </source>
</evidence>
<dbReference type="GO" id="GO:0003676">
    <property type="term" value="F:nucleic acid binding"/>
    <property type="evidence" value="ECO:0007669"/>
    <property type="project" value="InterPro"/>
</dbReference>
<protein>
    <recommendedName>
        <fullName evidence="2">Integrase catalytic domain-containing protein</fullName>
    </recommendedName>
</protein>
<dbReference type="SUPFAM" id="SSF53098">
    <property type="entry name" value="Ribonuclease H-like"/>
    <property type="match status" value="1"/>
</dbReference>
<dbReference type="OrthoDB" id="6766792at2759"/>
<reference evidence="3 4" key="1">
    <citation type="journal article" date="2016" name="Genome Biol. Evol.">
        <title>Gene Family Evolution Reflects Adaptation to Soil Environmental Stressors in the Genome of the Collembolan Orchesella cincta.</title>
        <authorList>
            <person name="Faddeeva-Vakhrusheva A."/>
            <person name="Derks M.F."/>
            <person name="Anvar S.Y."/>
            <person name="Agamennone V."/>
            <person name="Suring W."/>
            <person name="Smit S."/>
            <person name="van Straalen N.M."/>
            <person name="Roelofs D."/>
        </authorList>
    </citation>
    <scope>NUCLEOTIDE SEQUENCE [LARGE SCALE GENOMIC DNA]</scope>
    <source>
        <tissue evidence="3">Mixed pool</tissue>
    </source>
</reference>
<evidence type="ECO:0000313" key="3">
    <source>
        <dbReference type="EMBL" id="ODM93494.1"/>
    </source>
</evidence>
<dbReference type="OMA" id="EMCTITH"/>
<dbReference type="Proteomes" id="UP000094527">
    <property type="component" value="Unassembled WGS sequence"/>
</dbReference>
<dbReference type="PANTHER" id="PTHR47331:SF1">
    <property type="entry name" value="GAG-LIKE PROTEIN"/>
    <property type="match status" value="1"/>
</dbReference>
<evidence type="ECO:0000256" key="1">
    <source>
        <dbReference type="SAM" id="MobiDB-lite"/>
    </source>
</evidence>
<keyword evidence="4" id="KW-1185">Reference proteome</keyword>
<dbReference type="InterPro" id="IPR040676">
    <property type="entry name" value="DUF5641"/>
</dbReference>
<evidence type="ECO:0000259" key="2">
    <source>
        <dbReference type="PROSITE" id="PS50994"/>
    </source>
</evidence>
<dbReference type="GO" id="GO:0015074">
    <property type="term" value="P:DNA integration"/>
    <property type="evidence" value="ECO:0007669"/>
    <property type="project" value="InterPro"/>
</dbReference>
<gene>
    <name evidence="3" type="ORF">Ocin01_13188</name>
</gene>
<dbReference type="InterPro" id="IPR012337">
    <property type="entry name" value="RNaseH-like_sf"/>
</dbReference>
<dbReference type="PROSITE" id="PS50994">
    <property type="entry name" value="INTEGRASE"/>
    <property type="match status" value="1"/>
</dbReference>
<dbReference type="EMBL" id="LJIJ01000968">
    <property type="protein sequence ID" value="ODM93494.1"/>
    <property type="molecule type" value="Genomic_DNA"/>
</dbReference>
<dbReference type="InterPro" id="IPR001584">
    <property type="entry name" value="Integrase_cat-core"/>
</dbReference>
<accession>A0A1D2MKW7</accession>
<name>A0A1D2MKW7_ORCCI</name>
<comment type="caution">
    <text evidence="3">The sequence shown here is derived from an EMBL/GenBank/DDBJ whole genome shotgun (WGS) entry which is preliminary data.</text>
</comment>
<organism evidence="3 4">
    <name type="scientific">Orchesella cincta</name>
    <name type="common">Springtail</name>
    <name type="synonym">Podura cincta</name>
    <dbReference type="NCBI Taxonomy" id="48709"/>
    <lineage>
        <taxon>Eukaryota</taxon>
        <taxon>Metazoa</taxon>
        <taxon>Ecdysozoa</taxon>
        <taxon>Arthropoda</taxon>
        <taxon>Hexapoda</taxon>
        <taxon>Collembola</taxon>
        <taxon>Entomobryomorpha</taxon>
        <taxon>Entomobryoidea</taxon>
        <taxon>Orchesellidae</taxon>
        <taxon>Orchesellinae</taxon>
        <taxon>Orchesella</taxon>
    </lineage>
</organism>
<sequence>MLLVAELLTTVKKAINIDADIYAWCDSTIVLKWIAAFPGRWQTFVGNRVSQIQQLIPSENWRHVAGEENPADCASRGISPLELQQHPLWWSGPSWLKSSQLPCFGTSPIHDDINLEERKKPVLVHAARLNQQSFKINFYQKYSCLSKLKRVTAIVLRFIKNYFLKKADQVKGPLTPMELDGALHFWIKFVQSRAFPDDKKQLLLTGETIMVSSVWLAGSRIPKFRTPTSIRSSSPPMITSHSSSSRVVICDTSTPVSSSLGLPSVKNTGYYAQRHHPPPDSQVCYLPSSPCRNSKAADGEPSRSQSQPQPYEKEWNYGPFNLRVLKGRSNKLMKAYMAVFICMATKAVHLEPVSDLSTDAFLAALERFVSRRGLCHRIFSDCGTNFVGASKELKSLFLSQQHNTTMASKLADRGIMWSFNPPAAPHQGGIWEAAVKSAKFHIKRVIGEESLTFEQFNTILCKVEACLNSRPLTPMSPNPDDLDVLTPGHFLIGQPLNAVPQQSLQDLKTNRLDKWQRAQQISQSIWHRWSNEYLNTLQQRFKWCTQNRNLQVDDVVLVKEDNTPPMQWRTGRIVQTFPGRDNKPDLVTHRERTPPSTGAVRVTHAQSNLQ</sequence>
<dbReference type="Pfam" id="PF18701">
    <property type="entry name" value="DUF5641"/>
    <property type="match status" value="1"/>
</dbReference>
<dbReference type="PANTHER" id="PTHR47331">
    <property type="entry name" value="PHD-TYPE DOMAIN-CONTAINING PROTEIN"/>
    <property type="match status" value="1"/>
</dbReference>
<feature type="domain" description="Integrase catalytic" evidence="2">
    <location>
        <begin position="306"/>
        <end position="495"/>
    </location>
</feature>
<feature type="region of interest" description="Disordered" evidence="1">
    <location>
        <begin position="290"/>
        <end position="312"/>
    </location>
</feature>
<dbReference type="STRING" id="48709.A0A1D2MKW7"/>
<dbReference type="AlphaFoldDB" id="A0A1D2MKW7"/>
<dbReference type="Gene3D" id="3.30.420.10">
    <property type="entry name" value="Ribonuclease H-like superfamily/Ribonuclease H"/>
    <property type="match status" value="1"/>
</dbReference>